<keyword evidence="7" id="KW-0812">Transmembrane</keyword>
<dbReference type="SUPFAM" id="SSF158855">
    <property type="entry name" value="Lipase chaperone-like"/>
    <property type="match status" value="1"/>
</dbReference>
<evidence type="ECO:0000256" key="2">
    <source>
        <dbReference type="ARBA" id="ARBA00004383"/>
    </source>
</evidence>
<comment type="caution">
    <text evidence="16">The sequence shown here is derived from an EMBL/GenBank/DDBJ whole genome shotgun (WGS) entry which is preliminary data.</text>
</comment>
<evidence type="ECO:0000256" key="1">
    <source>
        <dbReference type="ARBA" id="ARBA00003280"/>
    </source>
</evidence>
<evidence type="ECO:0000256" key="9">
    <source>
        <dbReference type="ARBA" id="ARBA00022989"/>
    </source>
</evidence>
<reference evidence="16 17" key="1">
    <citation type="submission" date="2020-04" db="EMBL/GenBank/DDBJ databases">
        <title>Salinimonas sp. HHU 13199.</title>
        <authorList>
            <person name="Cui X."/>
            <person name="Zhang D."/>
        </authorList>
    </citation>
    <scope>NUCLEOTIDE SEQUENCE [LARGE SCALE GENOMIC DNA]</scope>
    <source>
        <strain evidence="16 17">HHU 13199</strain>
    </source>
</reference>
<evidence type="ECO:0000256" key="10">
    <source>
        <dbReference type="ARBA" id="ARBA00023098"/>
    </source>
</evidence>
<keyword evidence="12" id="KW-0143">Chaperone</keyword>
<sequence>MQRRGQILCTGLAVSLLIAGWALRFGFGVSQTQPATSKPPVAVSVPSSALRFHSGTEANNDKHYTRTAVSGRHFSLSENTRLEFDRFIFNNEGSAPQVLKKRYAEEVVAPQFEPISASYLIDLFTRYIDYKAQLKALDEPVMSTDIKAMANRLQLKQDLQQTLFSEKEYDYLFAQDAAYDTAALERLQIAADDGLSAQQKARYIESQLDTLPDAQKQSFQPSIHVNRLNSLQRNFDNPETRYQAVSAEFGHEVAQRLNKAADNQSRWQQKVKSFKRWRENLNNSVELSAEQINAQVRQKRESMFSATEQRRLQVYLENPTLLKEGK</sequence>
<keyword evidence="10" id="KW-0443">Lipid metabolism</keyword>
<dbReference type="Pfam" id="PF03280">
    <property type="entry name" value="Lipase_chap"/>
    <property type="match status" value="1"/>
</dbReference>
<keyword evidence="8" id="KW-0442">Lipid degradation</keyword>
<keyword evidence="5" id="KW-1003">Cell membrane</keyword>
<evidence type="ECO:0000256" key="7">
    <source>
        <dbReference type="ARBA" id="ARBA00022692"/>
    </source>
</evidence>
<keyword evidence="9" id="KW-1133">Transmembrane helix</keyword>
<evidence type="ECO:0000256" key="14">
    <source>
        <dbReference type="ARBA" id="ARBA00031542"/>
    </source>
</evidence>
<comment type="subcellular location">
    <subcellularLocation>
        <location evidence="2">Cell inner membrane</location>
        <topology evidence="2">Single-pass membrane protein</topology>
        <orientation evidence="2">Periplasmic side</orientation>
    </subcellularLocation>
</comment>
<organism evidence="16 17">
    <name type="scientific">Salinimonas profundi</name>
    <dbReference type="NCBI Taxonomy" id="2729140"/>
    <lineage>
        <taxon>Bacteria</taxon>
        <taxon>Pseudomonadati</taxon>
        <taxon>Pseudomonadota</taxon>
        <taxon>Gammaproteobacteria</taxon>
        <taxon>Alteromonadales</taxon>
        <taxon>Alteromonadaceae</taxon>
        <taxon>Alteromonas/Salinimonas group</taxon>
        <taxon>Salinimonas</taxon>
    </lineage>
</organism>
<evidence type="ECO:0000256" key="11">
    <source>
        <dbReference type="ARBA" id="ARBA00023136"/>
    </source>
</evidence>
<dbReference type="Proteomes" id="UP000624419">
    <property type="component" value="Unassembled WGS sequence"/>
</dbReference>
<evidence type="ECO:0000256" key="8">
    <source>
        <dbReference type="ARBA" id="ARBA00022963"/>
    </source>
</evidence>
<evidence type="ECO:0000256" key="6">
    <source>
        <dbReference type="ARBA" id="ARBA00022519"/>
    </source>
</evidence>
<evidence type="ECO:0000256" key="13">
    <source>
        <dbReference type="ARBA" id="ARBA00030948"/>
    </source>
</evidence>
<accession>A0ABR8LL05</accession>
<dbReference type="RefSeq" id="WP_191022188.1">
    <property type="nucleotide sequence ID" value="NZ_JABBXD010000001.1"/>
</dbReference>
<comment type="function">
    <text evidence="1">May be involved in the folding of the extracellular lipase during its passage through the periplasm.</text>
</comment>
<evidence type="ECO:0000313" key="16">
    <source>
        <dbReference type="EMBL" id="MBD3584749.1"/>
    </source>
</evidence>
<evidence type="ECO:0000256" key="12">
    <source>
        <dbReference type="ARBA" id="ARBA00023186"/>
    </source>
</evidence>
<evidence type="ECO:0000256" key="3">
    <source>
        <dbReference type="ARBA" id="ARBA00010358"/>
    </source>
</evidence>
<dbReference type="InterPro" id="IPR004961">
    <property type="entry name" value="Lipase_chaperone"/>
</dbReference>
<proteinExistence type="inferred from homology"/>
<evidence type="ECO:0000256" key="15">
    <source>
        <dbReference type="ARBA" id="ARBA00033028"/>
    </source>
</evidence>
<evidence type="ECO:0000256" key="4">
    <source>
        <dbReference type="ARBA" id="ARBA00019692"/>
    </source>
</evidence>
<keyword evidence="17" id="KW-1185">Reference proteome</keyword>
<comment type="similarity">
    <text evidence="3">Belongs to the lipase chaperone family.</text>
</comment>
<dbReference type="EMBL" id="JABBXD010000001">
    <property type="protein sequence ID" value="MBD3584749.1"/>
    <property type="molecule type" value="Genomic_DNA"/>
</dbReference>
<name>A0ABR8LL05_9ALTE</name>
<evidence type="ECO:0000256" key="5">
    <source>
        <dbReference type="ARBA" id="ARBA00022475"/>
    </source>
</evidence>
<keyword evidence="6" id="KW-0997">Cell inner membrane</keyword>
<protein>
    <recommendedName>
        <fullName evidence="4">Lipase chaperone</fullName>
    </recommendedName>
    <alternativeName>
        <fullName evidence="15">Lipase foldase</fullName>
    </alternativeName>
    <alternativeName>
        <fullName evidence="13">Lipase helper protein</fullName>
    </alternativeName>
    <alternativeName>
        <fullName evidence="14">Lipase modulator</fullName>
    </alternativeName>
</protein>
<evidence type="ECO:0000313" key="17">
    <source>
        <dbReference type="Proteomes" id="UP000624419"/>
    </source>
</evidence>
<gene>
    <name evidence="16" type="ORF">HHX48_03240</name>
</gene>
<keyword evidence="11" id="KW-0472">Membrane</keyword>